<name>A0A8S9UI96_PHYIN</name>
<sequence length="251" mass="27166">MPKSTRDMEVPHAICSGVVDKVERRKRDAKAREAIFVGYNREKRGYRMLDSKTRKAFYSHAAVLYESKAGRVPVAAAPESVPAMSTQLYLEIDRHTMEGIPALLDEMHEEDHQDLLGGADNEKHSCSGGVMTESTGSVGETIGSCRSTGRARSGGDAAGSGASTRRARSGRGAGRERSGGATEKRRRASDETGGPLQKQARLEDASSSVADHVSGERSYICNSFGMQKEKSQKTLARGSGVSEWVTTNWVR</sequence>
<proteinExistence type="predicted"/>
<feature type="region of interest" description="Disordered" evidence="1">
    <location>
        <begin position="116"/>
        <end position="214"/>
    </location>
</feature>
<dbReference type="EMBL" id="JAACNO010001447">
    <property type="protein sequence ID" value="KAF4140521.1"/>
    <property type="molecule type" value="Genomic_DNA"/>
</dbReference>
<dbReference type="AlphaFoldDB" id="A0A8S9UI96"/>
<evidence type="ECO:0000259" key="2">
    <source>
        <dbReference type="Pfam" id="PF25597"/>
    </source>
</evidence>
<dbReference type="InterPro" id="IPR057670">
    <property type="entry name" value="SH3_retrovirus"/>
</dbReference>
<gene>
    <name evidence="3" type="ORF">GN958_ATG10240</name>
</gene>
<dbReference type="Pfam" id="PF25597">
    <property type="entry name" value="SH3_retrovirus"/>
    <property type="match status" value="1"/>
</dbReference>
<feature type="compositionally biased region" description="Basic and acidic residues" evidence="1">
    <location>
        <begin position="116"/>
        <end position="125"/>
    </location>
</feature>
<protein>
    <recommendedName>
        <fullName evidence="2">Retroviral polymerase SH3-like domain-containing protein</fullName>
    </recommendedName>
</protein>
<evidence type="ECO:0000256" key="1">
    <source>
        <dbReference type="SAM" id="MobiDB-lite"/>
    </source>
</evidence>
<organism evidence="3 4">
    <name type="scientific">Phytophthora infestans</name>
    <name type="common">Potato late blight agent</name>
    <name type="synonym">Botrytis infestans</name>
    <dbReference type="NCBI Taxonomy" id="4787"/>
    <lineage>
        <taxon>Eukaryota</taxon>
        <taxon>Sar</taxon>
        <taxon>Stramenopiles</taxon>
        <taxon>Oomycota</taxon>
        <taxon>Peronosporomycetes</taxon>
        <taxon>Peronosporales</taxon>
        <taxon>Peronosporaceae</taxon>
        <taxon>Phytophthora</taxon>
    </lineage>
</organism>
<reference evidence="3" key="1">
    <citation type="submission" date="2020-03" db="EMBL/GenBank/DDBJ databases">
        <title>Hybrid Assembly of Korean Phytophthora infestans isolates.</title>
        <authorList>
            <person name="Prokchorchik M."/>
            <person name="Lee Y."/>
            <person name="Seo J."/>
            <person name="Cho J.-H."/>
            <person name="Park Y.-E."/>
            <person name="Jang D.-C."/>
            <person name="Im J.-S."/>
            <person name="Choi J.-G."/>
            <person name="Park H.-J."/>
            <person name="Lee G.-B."/>
            <person name="Lee Y.-G."/>
            <person name="Hong S.-Y."/>
            <person name="Cho K."/>
            <person name="Sohn K.H."/>
        </authorList>
    </citation>
    <scope>NUCLEOTIDE SEQUENCE</scope>
    <source>
        <strain evidence="3">KR_2_A2</strain>
    </source>
</reference>
<evidence type="ECO:0000313" key="4">
    <source>
        <dbReference type="Proteomes" id="UP000704712"/>
    </source>
</evidence>
<evidence type="ECO:0000313" key="3">
    <source>
        <dbReference type="EMBL" id="KAF4140521.1"/>
    </source>
</evidence>
<feature type="domain" description="Retroviral polymerase SH3-like" evidence="2">
    <location>
        <begin position="19"/>
        <end position="69"/>
    </location>
</feature>
<feature type="compositionally biased region" description="Low complexity" evidence="1">
    <location>
        <begin position="146"/>
        <end position="164"/>
    </location>
</feature>
<accession>A0A8S9UI96</accession>
<comment type="caution">
    <text evidence="3">The sequence shown here is derived from an EMBL/GenBank/DDBJ whole genome shotgun (WGS) entry which is preliminary data.</text>
</comment>
<dbReference type="Proteomes" id="UP000704712">
    <property type="component" value="Unassembled WGS sequence"/>
</dbReference>